<keyword evidence="5 7" id="KW-0697">Rotamase</keyword>
<feature type="domain" description="PpiC" evidence="9">
    <location>
        <begin position="140"/>
        <end position="230"/>
    </location>
</feature>
<accession>A0AA49IZ22</accession>
<comment type="similarity">
    <text evidence="2">Belongs to the PpiC/parvulin rotamase family.</text>
</comment>
<comment type="catalytic activity">
    <reaction evidence="1">
        <text>[protein]-peptidylproline (omega=180) = [protein]-peptidylproline (omega=0)</text>
        <dbReference type="Rhea" id="RHEA:16237"/>
        <dbReference type="Rhea" id="RHEA-COMP:10747"/>
        <dbReference type="Rhea" id="RHEA-COMP:10748"/>
        <dbReference type="ChEBI" id="CHEBI:83833"/>
        <dbReference type="ChEBI" id="CHEBI:83834"/>
        <dbReference type="EC" id="5.2.1.8"/>
    </reaction>
</comment>
<dbReference type="PANTHER" id="PTHR47245:SF1">
    <property type="entry name" value="FOLDASE PROTEIN PRSA"/>
    <property type="match status" value="1"/>
</dbReference>
<feature type="chain" id="PRO_5041300230" description="peptidylprolyl isomerase" evidence="8">
    <location>
        <begin position="25"/>
        <end position="269"/>
    </location>
</feature>
<keyword evidence="4 8" id="KW-0732">Signal</keyword>
<proteinExistence type="inferred from homology"/>
<dbReference type="InterPro" id="IPR027304">
    <property type="entry name" value="Trigger_fact/SurA_dom_sf"/>
</dbReference>
<evidence type="ECO:0000256" key="4">
    <source>
        <dbReference type="ARBA" id="ARBA00022729"/>
    </source>
</evidence>
<dbReference type="PROSITE" id="PS50198">
    <property type="entry name" value="PPIC_PPIASE_2"/>
    <property type="match status" value="1"/>
</dbReference>
<dbReference type="Gene3D" id="1.10.8.1040">
    <property type="match status" value="1"/>
</dbReference>
<dbReference type="KEGG" id="npv:OHM77_02315"/>
<dbReference type="PANTHER" id="PTHR47245">
    <property type="entry name" value="PEPTIDYLPROLYL ISOMERASE"/>
    <property type="match status" value="1"/>
</dbReference>
<keyword evidence="6 7" id="KW-0413">Isomerase</keyword>
<evidence type="ECO:0000256" key="6">
    <source>
        <dbReference type="ARBA" id="ARBA00023235"/>
    </source>
</evidence>
<dbReference type="EMBL" id="CP107246">
    <property type="protein sequence ID" value="WIM06149.1"/>
    <property type="molecule type" value="Genomic_DNA"/>
</dbReference>
<evidence type="ECO:0000256" key="3">
    <source>
        <dbReference type="ARBA" id="ARBA00013194"/>
    </source>
</evidence>
<evidence type="ECO:0000256" key="2">
    <source>
        <dbReference type="ARBA" id="ARBA00007656"/>
    </source>
</evidence>
<dbReference type="SUPFAM" id="SSF54534">
    <property type="entry name" value="FKBP-like"/>
    <property type="match status" value="1"/>
</dbReference>
<evidence type="ECO:0000256" key="5">
    <source>
        <dbReference type="ARBA" id="ARBA00023110"/>
    </source>
</evidence>
<organism evidence="10">
    <name type="scientific">Candidatus Nitricoxidivorans perseverans</name>
    <dbReference type="NCBI Taxonomy" id="2975601"/>
    <lineage>
        <taxon>Bacteria</taxon>
        <taxon>Pseudomonadati</taxon>
        <taxon>Pseudomonadota</taxon>
        <taxon>Betaproteobacteria</taxon>
        <taxon>Nitrosomonadales</taxon>
        <taxon>Sterolibacteriaceae</taxon>
        <taxon>Candidatus Nitricoxidivorans</taxon>
    </lineage>
</organism>
<reference evidence="10" key="1">
    <citation type="journal article" date="2023" name="Nat. Microbiol.">
        <title>Enrichment and characterization of a nitric oxide-reducing microbial community in a continuous bioreactor.</title>
        <authorList>
            <person name="Garrido-Amador P."/>
            <person name="Stortenbeker N."/>
            <person name="Wessels H.J.C.T."/>
            <person name="Speth D.R."/>
            <person name="Garcia-Heredia I."/>
            <person name="Kartal B."/>
        </authorList>
    </citation>
    <scope>NUCLEOTIDE SEQUENCE</scope>
    <source>
        <strain evidence="10">MAG1</strain>
    </source>
</reference>
<dbReference type="AlphaFoldDB" id="A0AA49IZ22"/>
<dbReference type="InterPro" id="IPR046357">
    <property type="entry name" value="PPIase_dom_sf"/>
</dbReference>
<evidence type="ECO:0000256" key="8">
    <source>
        <dbReference type="SAM" id="SignalP"/>
    </source>
</evidence>
<dbReference type="EC" id="5.2.1.8" evidence="3"/>
<dbReference type="Proteomes" id="UP001234916">
    <property type="component" value="Chromosome"/>
</dbReference>
<evidence type="ECO:0000256" key="7">
    <source>
        <dbReference type="PROSITE-ProRule" id="PRU00278"/>
    </source>
</evidence>
<feature type="signal peptide" evidence="8">
    <location>
        <begin position="1"/>
        <end position="24"/>
    </location>
</feature>
<sequence>MNRSLPVVASLIALFAALSAPALAKDDNKPSANKPFAVVNGRAIPQARADALLAGQMAQGQPDTPKLHDAVREELVRREVLVQEAEKKGMDKKIEIQAQMMMARQGVLIGAYLQDYVKAHPVSDEAIKKEYEGIRAALGDKEYKARHILVEKEDEAKAIIEKLAKGEKFEELAKQSKDPGSKERGGDLGWANQAAYVKPFSDAMIKLAKGKHTEAPVKSDFGWHVILLEDTRELKAPPLDGVKPQIAQRIQQQMVEKHIIELRGKAKVE</sequence>
<dbReference type="InterPro" id="IPR050245">
    <property type="entry name" value="PrsA_foldase"/>
</dbReference>
<dbReference type="SUPFAM" id="SSF109998">
    <property type="entry name" value="Triger factor/SurA peptide-binding domain-like"/>
    <property type="match status" value="1"/>
</dbReference>
<gene>
    <name evidence="10" type="ORF">OHM77_02315</name>
</gene>
<dbReference type="Gene3D" id="3.10.50.40">
    <property type="match status" value="1"/>
</dbReference>
<evidence type="ECO:0000313" key="10">
    <source>
        <dbReference type="EMBL" id="WIM06149.1"/>
    </source>
</evidence>
<evidence type="ECO:0000259" key="9">
    <source>
        <dbReference type="PROSITE" id="PS50198"/>
    </source>
</evidence>
<dbReference type="GO" id="GO:0003755">
    <property type="term" value="F:peptidyl-prolyl cis-trans isomerase activity"/>
    <property type="evidence" value="ECO:0007669"/>
    <property type="project" value="UniProtKB-KW"/>
</dbReference>
<name>A0AA49IZ22_9PROT</name>
<dbReference type="InterPro" id="IPR000297">
    <property type="entry name" value="PPIase_PpiC"/>
</dbReference>
<dbReference type="Pfam" id="PF13616">
    <property type="entry name" value="Rotamase_3"/>
    <property type="match status" value="1"/>
</dbReference>
<evidence type="ECO:0000256" key="1">
    <source>
        <dbReference type="ARBA" id="ARBA00000971"/>
    </source>
</evidence>
<protein>
    <recommendedName>
        <fullName evidence="3">peptidylprolyl isomerase</fullName>
        <ecNumber evidence="3">5.2.1.8</ecNumber>
    </recommendedName>
</protein>